<evidence type="ECO:0000313" key="4">
    <source>
        <dbReference type="Proteomes" id="UP000226191"/>
    </source>
</evidence>
<keyword evidence="1" id="KW-0472">Membrane</keyword>
<keyword evidence="1" id="KW-1133">Transmembrane helix</keyword>
<dbReference type="PATRIC" id="fig|1747.87.peg.2481"/>
<dbReference type="AlphaFoldDB" id="H9ZMR1"/>
<dbReference type="RefSeq" id="WP_002519234.1">
    <property type="nucleotide sequence ID" value="NZ_CAMHUX010000012.1"/>
</dbReference>
<proteinExistence type="predicted"/>
<reference evidence="3 4" key="3">
    <citation type="submission" date="2017-02" db="EMBL/GenBank/DDBJ databases">
        <title>Prevalence of linear plasmids in Cutibacterium acnes isolates obtained from cancerous prostatic tissue.</title>
        <authorList>
            <person name="Davidsson S."/>
            <person name="Bruggemann H."/>
        </authorList>
    </citation>
    <scope>NUCLEOTIDE SEQUENCE [LARGE SCALE GENOMIC DNA]</scope>
    <source>
        <strain evidence="3 4">11-78</strain>
        <plasmid evidence="3 4">p11_78</plasmid>
    </source>
</reference>
<organism evidence="2">
    <name type="scientific">Cutibacterium acnes</name>
    <name type="common">Propionibacterium acnes</name>
    <dbReference type="NCBI Taxonomy" id="1747"/>
    <lineage>
        <taxon>Bacteria</taxon>
        <taxon>Bacillati</taxon>
        <taxon>Actinomycetota</taxon>
        <taxon>Actinomycetes</taxon>
        <taxon>Propionibacteriales</taxon>
        <taxon>Propionibacteriaceae</taxon>
        <taxon>Cutibacterium</taxon>
    </lineage>
</organism>
<dbReference type="Proteomes" id="UP000226191">
    <property type="component" value="Plasmid p11_78"/>
</dbReference>
<dbReference type="EMBL" id="JQ612072">
    <property type="protein sequence ID" value="AFH37452.1"/>
    <property type="molecule type" value="Genomic_DNA"/>
</dbReference>
<name>H9ZMR1_CUTAC</name>
<sequence>MMTDLDLAKKQITWLAAHLRSRIVDERGGGSSTVETLIWIGVIVALVIGVGVGVTAYIRSKMPH</sequence>
<accession>H9ZMR1</accession>
<reference evidence="2" key="1">
    <citation type="journal article" date="2012" name="PLoS ONE">
        <title>CRISPR/cas Loci of Type II Propionibacterium acnes Confer Immunity against Acquisition of Mobile Elements Present in Type I P. acnes.</title>
        <authorList>
            <person name="Bruggemann H."/>
            <person name="Lomholt H.B."/>
            <person name="Tettelin H."/>
            <person name="Kilian M."/>
        </authorList>
    </citation>
    <scope>NUCLEOTIDE SEQUENCE</scope>
    <source>
        <strain evidence="2">15.1.R1</strain>
    </source>
</reference>
<geneLocation type="plasmid" evidence="3 4">
    <name>p11_78</name>
</geneLocation>
<keyword evidence="1" id="KW-0812">Transmembrane</keyword>
<dbReference type="EMBL" id="MVCE01000015">
    <property type="protein sequence ID" value="PGF31222.1"/>
    <property type="molecule type" value="Genomic_DNA"/>
</dbReference>
<feature type="transmembrane region" description="Helical" evidence="1">
    <location>
        <begin position="37"/>
        <end position="58"/>
    </location>
</feature>
<reference evidence="2" key="2">
    <citation type="submission" date="2012-02" db="EMBL/GenBank/DDBJ databases">
        <authorList>
            <person name="Brueggemann H."/>
            <person name="Lomholt H.B."/>
            <person name="Tettelin H."/>
            <person name="Kilian M."/>
        </authorList>
    </citation>
    <scope>NUCLEOTIDE SEQUENCE</scope>
    <source>
        <strain evidence="2">15.1.R1</strain>
    </source>
</reference>
<protein>
    <submittedName>
        <fullName evidence="2">Uncharacterized protein</fullName>
    </submittedName>
</protein>
<evidence type="ECO:0000313" key="3">
    <source>
        <dbReference type="EMBL" id="PGF31222.1"/>
    </source>
</evidence>
<evidence type="ECO:0000256" key="1">
    <source>
        <dbReference type="SAM" id="Phobius"/>
    </source>
</evidence>
<gene>
    <name evidence="3" type="ORF">B1B09_12725</name>
</gene>
<keyword evidence="3" id="KW-0614">Plasmid</keyword>
<evidence type="ECO:0000313" key="2">
    <source>
        <dbReference type="EMBL" id="AFH37452.1"/>
    </source>
</evidence>